<dbReference type="PROSITE" id="PS51757">
    <property type="entry name" value="TH1"/>
    <property type="match status" value="1"/>
</dbReference>
<dbReference type="PANTHER" id="PTHR13140">
    <property type="entry name" value="MYOSIN"/>
    <property type="match status" value="1"/>
</dbReference>
<dbReference type="EMBL" id="OC915418">
    <property type="protein sequence ID" value="CAD7640353.1"/>
    <property type="molecule type" value="Genomic_DNA"/>
</dbReference>
<dbReference type="GO" id="GO:0006897">
    <property type="term" value="P:endocytosis"/>
    <property type="evidence" value="ECO:0007669"/>
    <property type="project" value="TreeGrafter"/>
</dbReference>
<dbReference type="GO" id="GO:0016459">
    <property type="term" value="C:myosin complex"/>
    <property type="evidence" value="ECO:0007669"/>
    <property type="project" value="UniProtKB-KW"/>
</dbReference>
<evidence type="ECO:0000256" key="2">
    <source>
        <dbReference type="ARBA" id="ARBA00022840"/>
    </source>
</evidence>
<dbReference type="GO" id="GO:0005737">
    <property type="term" value="C:cytoplasm"/>
    <property type="evidence" value="ECO:0007669"/>
    <property type="project" value="TreeGrafter"/>
</dbReference>
<dbReference type="InterPro" id="IPR027417">
    <property type="entry name" value="P-loop_NTPase"/>
</dbReference>
<gene>
    <name evidence="9" type="ORF">ONB1V03_LOCUS2510</name>
</gene>
<dbReference type="GO" id="GO:0030048">
    <property type="term" value="P:actin filament-based movement"/>
    <property type="evidence" value="ECO:0007669"/>
    <property type="project" value="TreeGrafter"/>
</dbReference>
<dbReference type="GO" id="GO:0051015">
    <property type="term" value="F:actin filament binding"/>
    <property type="evidence" value="ECO:0007669"/>
    <property type="project" value="TreeGrafter"/>
</dbReference>
<keyword evidence="2" id="KW-0067">ATP-binding</keyword>
<dbReference type="GO" id="GO:0005902">
    <property type="term" value="C:microvillus"/>
    <property type="evidence" value="ECO:0007669"/>
    <property type="project" value="TreeGrafter"/>
</dbReference>
<dbReference type="Pfam" id="PF00063">
    <property type="entry name" value="Myosin_head"/>
    <property type="match status" value="2"/>
</dbReference>
<evidence type="ECO:0000259" key="7">
    <source>
        <dbReference type="PROSITE" id="PS51456"/>
    </source>
</evidence>
<dbReference type="GO" id="GO:0007015">
    <property type="term" value="P:actin filament organization"/>
    <property type="evidence" value="ECO:0007669"/>
    <property type="project" value="TreeGrafter"/>
</dbReference>
<dbReference type="Gene3D" id="1.20.120.720">
    <property type="entry name" value="Myosin VI head, motor domain, U50 subdomain"/>
    <property type="match status" value="1"/>
</dbReference>
<evidence type="ECO:0000256" key="4">
    <source>
        <dbReference type="ARBA" id="ARBA00023175"/>
    </source>
</evidence>
<accession>A0A7R9QDN5</accession>
<dbReference type="GO" id="GO:0000146">
    <property type="term" value="F:microfilament motor activity"/>
    <property type="evidence" value="ECO:0007669"/>
    <property type="project" value="TreeGrafter"/>
</dbReference>
<keyword evidence="1" id="KW-0547">Nucleotide-binding</keyword>
<dbReference type="GO" id="GO:0005524">
    <property type="term" value="F:ATP binding"/>
    <property type="evidence" value="ECO:0007669"/>
    <property type="project" value="UniProtKB-KW"/>
</dbReference>
<organism evidence="9">
    <name type="scientific">Oppiella nova</name>
    <dbReference type="NCBI Taxonomy" id="334625"/>
    <lineage>
        <taxon>Eukaryota</taxon>
        <taxon>Metazoa</taxon>
        <taxon>Ecdysozoa</taxon>
        <taxon>Arthropoda</taxon>
        <taxon>Chelicerata</taxon>
        <taxon>Arachnida</taxon>
        <taxon>Acari</taxon>
        <taxon>Acariformes</taxon>
        <taxon>Sarcoptiformes</taxon>
        <taxon>Oribatida</taxon>
        <taxon>Brachypylina</taxon>
        <taxon>Oppioidea</taxon>
        <taxon>Oppiidae</taxon>
        <taxon>Oppiella</taxon>
    </lineage>
</organism>
<dbReference type="Pfam" id="PF06017">
    <property type="entry name" value="Myosin_TH1"/>
    <property type="match status" value="1"/>
</dbReference>
<evidence type="ECO:0000259" key="8">
    <source>
        <dbReference type="PROSITE" id="PS51757"/>
    </source>
</evidence>
<evidence type="ECO:0000256" key="5">
    <source>
        <dbReference type="ARBA" id="ARBA00023203"/>
    </source>
</evidence>
<evidence type="ECO:0000256" key="3">
    <source>
        <dbReference type="ARBA" id="ARBA00023123"/>
    </source>
</evidence>
<comment type="similarity">
    <text evidence="6">Belongs to the TRAFAC class myosin-kinesin ATPase superfamily. Myosin family.</text>
</comment>
<feature type="domain" description="TH1" evidence="8">
    <location>
        <begin position="704"/>
        <end position="890"/>
    </location>
</feature>
<evidence type="ECO:0000256" key="6">
    <source>
        <dbReference type="PROSITE-ProRule" id="PRU00782"/>
    </source>
</evidence>
<proteinExistence type="inferred from homology"/>
<feature type="region of interest" description="Actin-binding" evidence="6">
    <location>
        <begin position="510"/>
        <end position="532"/>
    </location>
</feature>
<evidence type="ECO:0000313" key="9">
    <source>
        <dbReference type="EMBL" id="CAD7640353.1"/>
    </source>
</evidence>
<protein>
    <submittedName>
        <fullName evidence="9">Uncharacterized protein</fullName>
    </submittedName>
</protein>
<keyword evidence="3 6" id="KW-0518">Myosin</keyword>
<dbReference type="Gene3D" id="3.40.850.10">
    <property type="entry name" value="Kinesin motor domain"/>
    <property type="match status" value="2"/>
</dbReference>
<dbReference type="InterPro" id="IPR010926">
    <property type="entry name" value="Myosin_TH1"/>
</dbReference>
<dbReference type="Gene3D" id="1.20.5.4820">
    <property type="match status" value="1"/>
</dbReference>
<dbReference type="CDD" id="cd23767">
    <property type="entry name" value="IQCD"/>
    <property type="match status" value="1"/>
</dbReference>
<keyword evidence="5 6" id="KW-0009">Actin-binding</keyword>
<evidence type="ECO:0000256" key="1">
    <source>
        <dbReference type="ARBA" id="ARBA00022741"/>
    </source>
</evidence>
<dbReference type="InterPro" id="IPR036961">
    <property type="entry name" value="Kinesin_motor_dom_sf"/>
</dbReference>
<dbReference type="PANTHER" id="PTHR13140:SF802">
    <property type="entry name" value="UNCONVENTIONAL MYOSIN-IB ISOFORM X1"/>
    <property type="match status" value="1"/>
</dbReference>
<keyword evidence="10" id="KW-1185">Reference proteome</keyword>
<dbReference type="Proteomes" id="UP000728032">
    <property type="component" value="Unassembled WGS sequence"/>
</dbReference>
<dbReference type="OrthoDB" id="10055605at2759"/>
<dbReference type="SMART" id="SM00242">
    <property type="entry name" value="MYSc"/>
    <property type="match status" value="1"/>
</dbReference>
<dbReference type="SUPFAM" id="SSF52540">
    <property type="entry name" value="P-loop containing nucleoside triphosphate hydrolases"/>
    <property type="match status" value="1"/>
</dbReference>
<dbReference type="EMBL" id="CAJPVJ010000593">
    <property type="protein sequence ID" value="CAG2162923.1"/>
    <property type="molecule type" value="Genomic_DNA"/>
</dbReference>
<feature type="domain" description="Myosin motor" evidence="7">
    <location>
        <begin position="19"/>
        <end position="633"/>
    </location>
</feature>
<evidence type="ECO:0000313" key="10">
    <source>
        <dbReference type="Proteomes" id="UP000728032"/>
    </source>
</evidence>
<reference evidence="9" key="1">
    <citation type="submission" date="2020-11" db="EMBL/GenBank/DDBJ databases">
        <authorList>
            <person name="Tran Van P."/>
        </authorList>
    </citation>
    <scope>NUCLEOTIDE SEQUENCE</scope>
</reference>
<sequence length="890" mass="103776">MSMQLWQEIHGVLCLDQEVGQTDTTSLDPFTEDTFIQNLHHRYKRDQIYTYMGTTIIAVNPYKKLSFYSAEVIAAYQHHHLLDLPPHIYAVAEHVFQSMKDRNHDQCIVTTGESAKIALQYLIYGSSRRRNLEYLKEQLLSLNYVLEAFGNAVTIHNNNSSRFGMFLEIEFDFKGDPMGANVTNCKHNQTISYLLKILIQNIYWKSVESLINQSILNGIDLHLLKCLKLQRNIERNLQFIPKANIDGTEGCSVLNEYELYDVCELLVSDMTALETAFTQRIIETRHELLVADLCSIEAKRTRDALCKALYNRLFTWIVNKVNEFTKYEQEQYLKEVLSIVLIMNCYTIFIQMNAWIYRQNNHGILALLDEECLKVTPITDEMFLQNMSKACEDNPYFDSQDNPYYESHGCKNFVVVPHLNISCEPHNPGSASSLPPLPNHCFRVRHFAGTVTYSVNGFIDKNNDILYRDLSYVMFQSEHPLLKVLFPEGNPYRTHIKRPASIASQFKISIGALMKNIQSKELHFIKCIKPNALKVPQVFETGLVQHQVRYQCLTETSRLRKAGYFHRQDYDSFLNRYKMLSTVTWPKWTGTSIDGVALLLKEFPIHPSEYAFGKTKIFIKNLRLMTELDDYRNERLNELATLIQKVWRAWTKRKLFLQLIESQQIISRNYKTWKCYRYRLRFDQTARNRMREKVTASLIFRDKKVSYKKSVSHPFRGDYVRLRQSVRWKRCSQELGDQYVVFADIINKITKSGGKFVQKLFVISTSAMIIMDQRTMQCKYRIPVHHIHRISLSPYIDDIVVIHTSSDETGVEERKAFVFESTHVIEIVTKLFLVIQNAVTKPPHILITNEFEADFGRDVVTFVFRCLGPPDTTTGPAKIHRRQNKMEVTL</sequence>
<name>A0A7R9QDN5_9ACAR</name>
<comment type="caution">
    <text evidence="6">Lacks conserved residue(s) required for the propagation of feature annotation.</text>
</comment>
<dbReference type="PRINTS" id="PR00193">
    <property type="entry name" value="MYOSINHEAVY"/>
</dbReference>
<keyword evidence="4" id="KW-0505">Motor protein</keyword>
<dbReference type="PROSITE" id="PS51456">
    <property type="entry name" value="MYOSIN_MOTOR"/>
    <property type="match status" value="1"/>
</dbReference>
<dbReference type="GO" id="GO:0005886">
    <property type="term" value="C:plasma membrane"/>
    <property type="evidence" value="ECO:0007669"/>
    <property type="project" value="TreeGrafter"/>
</dbReference>
<dbReference type="InterPro" id="IPR001609">
    <property type="entry name" value="Myosin_head_motor_dom-like"/>
</dbReference>
<dbReference type="AlphaFoldDB" id="A0A7R9QDN5"/>